<feature type="chain" id="PRO_5032520577" description="Curli production assembly/transport component CsgE" evidence="4">
    <location>
        <begin position="22"/>
        <end position="170"/>
    </location>
</feature>
<dbReference type="InterPro" id="IPR018900">
    <property type="entry name" value="Curli_CsgE"/>
</dbReference>
<sequence length="170" mass="19304">MRYVLRLLFLLISLGGVNCLAQETPLEEEALEEYSVRPLDEALIESESGTTLILDNSRTKVGRDFYEEFYRQWTSAQLDSTSMGQMNATFEQNIDELTVKIEELPSIGLSNIIEISVGDQIVWQQFVQPRLEILEAQAENAAQTVLQYLVNYQLIQSQLGTEDQMGTGIY</sequence>
<evidence type="ECO:0000256" key="3">
    <source>
        <dbReference type="ARBA" id="ARBA00022729"/>
    </source>
</evidence>
<evidence type="ECO:0000256" key="2">
    <source>
        <dbReference type="ARBA" id="ARBA00014024"/>
    </source>
</evidence>
<dbReference type="RefSeq" id="WP_184170845.1">
    <property type="nucleotide sequence ID" value="NZ_JACHGF010000001.1"/>
</dbReference>
<dbReference type="Proteomes" id="UP000557307">
    <property type="component" value="Unassembled WGS sequence"/>
</dbReference>
<evidence type="ECO:0000313" key="6">
    <source>
        <dbReference type="Proteomes" id="UP000557307"/>
    </source>
</evidence>
<reference evidence="5 6" key="1">
    <citation type="submission" date="2020-08" db="EMBL/GenBank/DDBJ databases">
        <title>Genomic Encyclopedia of Type Strains, Phase IV (KMG-IV): sequencing the most valuable type-strain genomes for metagenomic binning, comparative biology and taxonomic classification.</title>
        <authorList>
            <person name="Goeker M."/>
        </authorList>
    </citation>
    <scope>NUCLEOTIDE SEQUENCE [LARGE SCALE GENOMIC DNA]</scope>
    <source>
        <strain evidence="5 6">DSM 105074</strain>
    </source>
</reference>
<proteinExistence type="predicted"/>
<name>A0A840TH25_9BACT</name>
<keyword evidence="3 4" id="KW-0732">Signal</keyword>
<dbReference type="AlphaFoldDB" id="A0A840TH25"/>
<comment type="caution">
    <text evidence="5">The sequence shown here is derived from an EMBL/GenBank/DDBJ whole genome shotgun (WGS) entry which is preliminary data.</text>
</comment>
<dbReference type="EMBL" id="JACHGF010000001">
    <property type="protein sequence ID" value="MBB5282541.1"/>
    <property type="molecule type" value="Genomic_DNA"/>
</dbReference>
<evidence type="ECO:0000256" key="1">
    <source>
        <dbReference type="ARBA" id="ARBA00003989"/>
    </source>
</evidence>
<evidence type="ECO:0000256" key="4">
    <source>
        <dbReference type="SAM" id="SignalP"/>
    </source>
</evidence>
<evidence type="ECO:0000313" key="5">
    <source>
        <dbReference type="EMBL" id="MBB5282541.1"/>
    </source>
</evidence>
<organism evidence="5 6">
    <name type="scientific">Rhabdobacter roseus</name>
    <dbReference type="NCBI Taxonomy" id="1655419"/>
    <lineage>
        <taxon>Bacteria</taxon>
        <taxon>Pseudomonadati</taxon>
        <taxon>Bacteroidota</taxon>
        <taxon>Cytophagia</taxon>
        <taxon>Cytophagales</taxon>
        <taxon>Cytophagaceae</taxon>
        <taxon>Rhabdobacter</taxon>
    </lineage>
</organism>
<feature type="signal peptide" evidence="4">
    <location>
        <begin position="1"/>
        <end position="21"/>
    </location>
</feature>
<comment type="function">
    <text evidence="1">May be involved in the biogenesis of curli organelles.</text>
</comment>
<accession>A0A840TH25</accession>
<keyword evidence="6" id="KW-1185">Reference proteome</keyword>
<gene>
    <name evidence="5" type="ORF">HNQ92_000662</name>
</gene>
<dbReference type="Pfam" id="PF10627">
    <property type="entry name" value="CsgE"/>
    <property type="match status" value="1"/>
</dbReference>
<protein>
    <recommendedName>
        <fullName evidence="2">Curli production assembly/transport component CsgE</fullName>
    </recommendedName>
</protein>